<comment type="caution">
    <text evidence="6">The sequence shown here is derived from an EMBL/GenBank/DDBJ whole genome shotgun (WGS) entry which is preliminary data.</text>
</comment>
<organism evidence="6 7">
    <name type="scientific">Gordonia cholesterolivorans</name>
    <dbReference type="NCBI Taxonomy" id="559625"/>
    <lineage>
        <taxon>Bacteria</taxon>
        <taxon>Bacillati</taxon>
        <taxon>Actinomycetota</taxon>
        <taxon>Actinomycetes</taxon>
        <taxon>Mycobacteriales</taxon>
        <taxon>Gordoniaceae</taxon>
        <taxon>Gordonia</taxon>
    </lineage>
</organism>
<dbReference type="InterPro" id="IPR003594">
    <property type="entry name" value="HATPase_dom"/>
</dbReference>
<keyword evidence="1" id="KW-0808">Transferase</keyword>
<dbReference type="EMBL" id="BAAARB010000002">
    <property type="protein sequence ID" value="GAA2368113.1"/>
    <property type="molecule type" value="Genomic_DNA"/>
</dbReference>
<reference evidence="7" key="1">
    <citation type="journal article" date="2019" name="Int. J. Syst. Evol. Microbiol.">
        <title>The Global Catalogue of Microorganisms (GCM) 10K type strain sequencing project: providing services to taxonomists for standard genome sequencing and annotation.</title>
        <authorList>
            <consortium name="The Broad Institute Genomics Platform"/>
            <consortium name="The Broad Institute Genome Sequencing Center for Infectious Disease"/>
            <person name="Wu L."/>
            <person name="Ma J."/>
        </authorList>
    </citation>
    <scope>NUCLEOTIDE SEQUENCE [LARGE SCALE GENOMIC DNA]</scope>
    <source>
        <strain evidence="7">JCM 16227</strain>
    </source>
</reference>
<feature type="transmembrane region" description="Helical" evidence="4">
    <location>
        <begin position="23"/>
        <end position="47"/>
    </location>
</feature>
<feature type="transmembrane region" description="Helical" evidence="4">
    <location>
        <begin position="167"/>
        <end position="185"/>
    </location>
</feature>
<evidence type="ECO:0000313" key="6">
    <source>
        <dbReference type="EMBL" id="GAA2368113.1"/>
    </source>
</evidence>
<keyword evidence="3" id="KW-0902">Two-component regulatory system</keyword>
<evidence type="ECO:0000313" key="7">
    <source>
        <dbReference type="Proteomes" id="UP001501170"/>
    </source>
</evidence>
<feature type="transmembrane region" description="Helical" evidence="4">
    <location>
        <begin position="114"/>
        <end position="131"/>
    </location>
</feature>
<keyword evidence="4" id="KW-0472">Membrane</keyword>
<evidence type="ECO:0000259" key="5">
    <source>
        <dbReference type="Pfam" id="PF02518"/>
    </source>
</evidence>
<dbReference type="RefSeq" id="WP_062367431.1">
    <property type="nucleotide sequence ID" value="NZ_BAAARB010000002.1"/>
</dbReference>
<feature type="transmembrane region" description="Helical" evidence="4">
    <location>
        <begin position="83"/>
        <end position="102"/>
    </location>
</feature>
<dbReference type="CDD" id="cd16917">
    <property type="entry name" value="HATPase_UhpB-NarQ-NarX-like"/>
    <property type="match status" value="1"/>
</dbReference>
<keyword evidence="2" id="KW-0418">Kinase</keyword>
<feature type="transmembrane region" description="Helical" evidence="4">
    <location>
        <begin position="53"/>
        <end position="76"/>
    </location>
</feature>
<proteinExistence type="predicted"/>
<name>A0ABP5U327_9ACTN</name>
<dbReference type="Proteomes" id="UP001501170">
    <property type="component" value="Unassembled WGS sequence"/>
</dbReference>
<gene>
    <name evidence="6" type="ORF">GCM10009855_04250</name>
</gene>
<accession>A0ABP5U327</accession>
<dbReference type="InterPro" id="IPR050482">
    <property type="entry name" value="Sensor_HK_TwoCompSys"/>
</dbReference>
<evidence type="ECO:0000256" key="2">
    <source>
        <dbReference type="ARBA" id="ARBA00022777"/>
    </source>
</evidence>
<dbReference type="SUPFAM" id="SSF55874">
    <property type="entry name" value="ATPase domain of HSP90 chaperone/DNA topoisomerase II/histidine kinase"/>
    <property type="match status" value="1"/>
</dbReference>
<dbReference type="InterPro" id="IPR036890">
    <property type="entry name" value="HATPase_C_sf"/>
</dbReference>
<evidence type="ECO:0000256" key="4">
    <source>
        <dbReference type="SAM" id="Phobius"/>
    </source>
</evidence>
<dbReference type="Gene3D" id="3.30.565.10">
    <property type="entry name" value="Histidine kinase-like ATPase, C-terminal domain"/>
    <property type="match status" value="1"/>
</dbReference>
<feature type="domain" description="Histidine kinase/HSP90-like ATPase" evidence="5">
    <location>
        <begin position="312"/>
        <end position="397"/>
    </location>
</feature>
<keyword evidence="4" id="KW-0812">Transmembrane</keyword>
<sequence length="401" mass="42295">MSGAVRYAAPERRHDNLDRIRRMFALFAAVGYVGYLILLLPAILQLAPLMSSWWTPAMCAIVFVPGLTLGVTALIGVPRWTRATAAVAALSFFVAVLTWPIAWDGTTVPAGDGVWLAAFPGLASIAAVLAWPAWAAFAHMVFGCVCVQLINFVIRGEVDPGQLAPEIAFAIMFCSLFVGAAVMALRTGRILDETTDRAHAAAATAAAERARDTERERFDALIHDSVMSTLLTASRGGAQEHVPRLAAATLAELDEIRSGLPTDRPFGLEAAVVHLRATTTEADPRAEFAVDAPAADSDAAQAELPSEAVRAVSAALAEALRNSRRHAGADARCTVRGRVDADSIRIAATDDGVGFDPDAVSAHRLGIAVSIRARMDRVPGGSTAIESAPGAGTTVRLGWTR</sequence>
<evidence type="ECO:0000256" key="1">
    <source>
        <dbReference type="ARBA" id="ARBA00022679"/>
    </source>
</evidence>
<dbReference type="PANTHER" id="PTHR24421">
    <property type="entry name" value="NITRATE/NITRITE SENSOR PROTEIN NARX-RELATED"/>
    <property type="match status" value="1"/>
</dbReference>
<dbReference type="Pfam" id="PF02518">
    <property type="entry name" value="HATPase_c"/>
    <property type="match status" value="1"/>
</dbReference>
<protein>
    <recommendedName>
        <fullName evidence="5">Histidine kinase/HSP90-like ATPase domain-containing protein</fullName>
    </recommendedName>
</protein>
<evidence type="ECO:0000256" key="3">
    <source>
        <dbReference type="ARBA" id="ARBA00023012"/>
    </source>
</evidence>
<keyword evidence="4" id="KW-1133">Transmembrane helix</keyword>
<keyword evidence="7" id="KW-1185">Reference proteome</keyword>